<dbReference type="AlphaFoldDB" id="A0A1Q5PT70"/>
<evidence type="ECO:0000313" key="2">
    <source>
        <dbReference type="Proteomes" id="UP000186465"/>
    </source>
</evidence>
<dbReference type="STRING" id="156892.BM477_01515"/>
<dbReference type="EMBL" id="MPDM01000001">
    <property type="protein sequence ID" value="OKL50652.1"/>
    <property type="molecule type" value="Genomic_DNA"/>
</dbReference>
<dbReference type="OrthoDB" id="3298842at2"/>
<name>A0A1Q5PT70_9ACTO</name>
<reference evidence="2" key="1">
    <citation type="submission" date="2016-11" db="EMBL/GenBank/DDBJ databases">
        <title>Actinomyces gypaetusis sp. nov. isolated from Gypaetus barbatus in Qinghai Tibet Plateau China.</title>
        <authorList>
            <person name="Meng X."/>
        </authorList>
    </citation>
    <scope>NUCLEOTIDE SEQUENCE [LARGE SCALE GENOMIC DNA]</scope>
    <source>
        <strain evidence="2">DSM 15383</strain>
    </source>
</reference>
<evidence type="ECO:0000313" key="1">
    <source>
        <dbReference type="EMBL" id="OKL50652.1"/>
    </source>
</evidence>
<organism evidence="1 2">
    <name type="scientific">Boudabousia marimammalium</name>
    <dbReference type="NCBI Taxonomy" id="156892"/>
    <lineage>
        <taxon>Bacteria</taxon>
        <taxon>Bacillati</taxon>
        <taxon>Actinomycetota</taxon>
        <taxon>Actinomycetes</taxon>
        <taxon>Actinomycetales</taxon>
        <taxon>Actinomycetaceae</taxon>
        <taxon>Boudabousia</taxon>
    </lineage>
</organism>
<comment type="caution">
    <text evidence="1">The sequence shown here is derived from an EMBL/GenBank/DDBJ whole genome shotgun (WGS) entry which is preliminary data.</text>
</comment>
<dbReference type="RefSeq" id="WP_075360890.1">
    <property type="nucleotide sequence ID" value="NZ_MPDM01000001.1"/>
</dbReference>
<proteinExistence type="predicted"/>
<sequence length="95" mass="10224">MFFQRKSAATENQTLELASLRRQAVNQAATIAQLKLRLQAGQDNPATTDLGLTDAEISFILEGKRIGAMKSYQERTGTDLALAKAVIDSAASALK</sequence>
<evidence type="ECO:0008006" key="3">
    <source>
        <dbReference type="Google" id="ProtNLM"/>
    </source>
</evidence>
<keyword evidence="2" id="KW-1185">Reference proteome</keyword>
<protein>
    <recommendedName>
        <fullName evidence="3">Ribosomal protein L7/L12 C-terminal domain-containing protein</fullName>
    </recommendedName>
</protein>
<accession>A0A1Q5PT70</accession>
<dbReference type="Proteomes" id="UP000186465">
    <property type="component" value="Unassembled WGS sequence"/>
</dbReference>
<gene>
    <name evidence="1" type="ORF">BM477_01515</name>
</gene>